<dbReference type="GO" id="GO:0005524">
    <property type="term" value="F:ATP binding"/>
    <property type="evidence" value="ECO:0007669"/>
    <property type="project" value="UniProtKB-KW"/>
</dbReference>
<dbReference type="PANTHER" id="PTHR35372:SF2">
    <property type="entry name" value="SF3 HELICASE DOMAIN-CONTAINING PROTEIN"/>
    <property type="match status" value="1"/>
</dbReference>
<dbReference type="PANTHER" id="PTHR35372">
    <property type="entry name" value="ATP BINDING PROTEIN-RELATED"/>
    <property type="match status" value="1"/>
</dbReference>
<evidence type="ECO:0000259" key="4">
    <source>
        <dbReference type="PROSITE" id="PS51206"/>
    </source>
</evidence>
<feature type="domain" description="SF3 helicase" evidence="4">
    <location>
        <begin position="598"/>
        <end position="759"/>
    </location>
</feature>
<evidence type="ECO:0000256" key="1">
    <source>
        <dbReference type="ARBA" id="ARBA00022741"/>
    </source>
</evidence>
<dbReference type="Pfam" id="PF23162">
    <property type="entry name" value="AEP_C962R"/>
    <property type="match status" value="1"/>
</dbReference>
<dbReference type="Pfam" id="PF08706">
    <property type="entry name" value="D5_N"/>
    <property type="match status" value="1"/>
</dbReference>
<dbReference type="Gene3D" id="3.40.50.300">
    <property type="entry name" value="P-loop containing nucleotide triphosphate hydrolases"/>
    <property type="match status" value="1"/>
</dbReference>
<accession>A0AAV1HZH6</accession>
<dbReference type="InterPro" id="IPR014819">
    <property type="entry name" value="PriCT_2"/>
</dbReference>
<evidence type="ECO:0000256" key="3">
    <source>
        <dbReference type="ARBA" id="ARBA00022840"/>
    </source>
</evidence>
<keyword evidence="1" id="KW-0547">Nucleotide-binding</keyword>
<dbReference type="SUPFAM" id="SSF52540">
    <property type="entry name" value="P-loop containing nucleoside triphosphate hydrolases"/>
    <property type="match status" value="1"/>
</dbReference>
<organism evidence="5 6">
    <name type="scientific">Coccomyxa viridis</name>
    <dbReference type="NCBI Taxonomy" id="1274662"/>
    <lineage>
        <taxon>Eukaryota</taxon>
        <taxon>Viridiplantae</taxon>
        <taxon>Chlorophyta</taxon>
        <taxon>core chlorophytes</taxon>
        <taxon>Trebouxiophyceae</taxon>
        <taxon>Trebouxiophyceae incertae sedis</taxon>
        <taxon>Coccomyxaceae</taxon>
        <taxon>Coccomyxa</taxon>
    </lineage>
</organism>
<dbReference type="AlphaFoldDB" id="A0AAV1HZH6"/>
<keyword evidence="3" id="KW-0067">ATP-binding</keyword>
<dbReference type="InterPro" id="IPR051620">
    <property type="entry name" value="ORF904-like_C"/>
</dbReference>
<dbReference type="InterPro" id="IPR027417">
    <property type="entry name" value="P-loop_NTPase"/>
</dbReference>
<evidence type="ECO:0000313" key="5">
    <source>
        <dbReference type="EMBL" id="CAK0766278.1"/>
    </source>
</evidence>
<name>A0AAV1HZH6_9CHLO</name>
<gene>
    <name evidence="5" type="ORF">CVIRNUC_003342</name>
</gene>
<dbReference type="Pfam" id="PF08707">
    <property type="entry name" value="PriCT_2"/>
    <property type="match status" value="1"/>
</dbReference>
<dbReference type="EMBL" id="CAUYUE010000004">
    <property type="protein sequence ID" value="CAK0766278.1"/>
    <property type="molecule type" value="Genomic_DNA"/>
</dbReference>
<dbReference type="InterPro" id="IPR056443">
    <property type="entry name" value="AEP_C962R"/>
</dbReference>
<dbReference type="Proteomes" id="UP001314263">
    <property type="component" value="Unassembled WGS sequence"/>
</dbReference>
<comment type="caution">
    <text evidence="5">The sequence shown here is derived from an EMBL/GenBank/DDBJ whole genome shotgun (WGS) entry which is preliminary data.</text>
</comment>
<dbReference type="GO" id="GO:0016817">
    <property type="term" value="F:hydrolase activity, acting on acid anhydrides"/>
    <property type="evidence" value="ECO:0007669"/>
    <property type="project" value="InterPro"/>
</dbReference>
<protein>
    <recommendedName>
        <fullName evidence="4">SF3 helicase domain-containing protein</fullName>
    </recommendedName>
</protein>
<dbReference type="NCBIfam" id="TIGR01613">
    <property type="entry name" value="primase_Cterm"/>
    <property type="match status" value="1"/>
</dbReference>
<reference evidence="5 6" key="1">
    <citation type="submission" date="2023-10" db="EMBL/GenBank/DDBJ databases">
        <authorList>
            <person name="Maclean D."/>
            <person name="Macfadyen A."/>
        </authorList>
    </citation>
    <scope>NUCLEOTIDE SEQUENCE [LARGE SCALE GENOMIC DNA]</scope>
</reference>
<dbReference type="InterPro" id="IPR014818">
    <property type="entry name" value="Phage/plasmid_primase_P4_C"/>
</dbReference>
<evidence type="ECO:0000313" key="6">
    <source>
        <dbReference type="Proteomes" id="UP001314263"/>
    </source>
</evidence>
<keyword evidence="6" id="KW-1185">Reference proteome</keyword>
<dbReference type="PROSITE" id="PS51206">
    <property type="entry name" value="SF3_HELICASE_1"/>
    <property type="match status" value="1"/>
</dbReference>
<keyword evidence="2" id="KW-0378">Hydrolase</keyword>
<evidence type="ECO:0000256" key="2">
    <source>
        <dbReference type="ARBA" id="ARBA00022801"/>
    </source>
</evidence>
<sequence length="905" mass="104778">MASSAVPASYMDRGSETHGIVMKNDDCWQEFQAFLAQHRVARGQPHNFTLAARPFGSFHIPDAHIERFYNIYQRVVGDSSGWSATSRNPPLTEKPGKFCPILVDLDFKYELTEGEPERKYNLDFIKSFVSAYFDFLKRYIVIDDSNNRCYIFERPSPYNTEKNTKDGIHMMFPLITMPPEIKFLARDHILKTCGELLRNLGTVNPAADIFDRAVIDRNNWYVYGSGKPNCDPYRLTYILDDQLTELPILMGTEELIPFLSVRGQDCSNTTFTTTGEAELESDYQTWSDSSRGLNRGAQHSAARRSRFDSCTDLSFVRSLIQALSTERADDYSSWMQVGWCLHNINQDLLDDWIEFSKKSAKYEEGCCESRWHHMREEGLGIGSLVRWVKMDNPEEYERIRREDIRNLVEKCSKTKGAHHSVASVLYGMYRYQFICLSRKFKSWIEFRRHRWHRTEDGYDLLVKLSNELYNEFSNITCDLYRRAGETQDEDEKTMIDKKIKCFTEVSSKLLDTNYKTNIMKEAYELFYVEGFEEKLDVNPQLIGFENGVYDLDKQEFRDGRPEDCITLSTGSDYLPYSPDIPIVRDVHRIVSQMHSDPVICTYVLKLLASFLSGQIRQQKFHIWTGHGSNGKSQLVDMFCNGLGQYTAVLPIALLTSRRASSNAASPELARTKGRRFCVLQEPEDDVRINVGLMKELTGGDRIVSRELYGPILEFKPQFKMVLTCNKLPDIPSNDGGTWRRIRAVEFKSKFCENPDPENPLEFPVDTSLSTRIDELGQGLVSILIEYYRKYVDEGLTEPAAITNYTMEYQKRCDVFLEFVQSYVIPTEDRRDIVRVSEVYGSFKEWYRQNEPDMSKLPNSKDLRDYVNTRMKRVCSHNMWRGLKLRAIGEEVFDSDSEAGDDDQVL</sequence>
<dbReference type="InterPro" id="IPR006500">
    <property type="entry name" value="Helicase_put_C_phage/plasmid"/>
</dbReference>
<dbReference type="InterPro" id="IPR014015">
    <property type="entry name" value="Helicase_SF3_DNA-vir"/>
</dbReference>
<proteinExistence type="predicted"/>